<name>A0ABW4EU27_9PSEU</name>
<proteinExistence type="predicted"/>
<comment type="caution">
    <text evidence="5">The sequence shown here is derived from an EMBL/GenBank/DDBJ whole genome shotgun (WGS) entry which is preliminary data.</text>
</comment>
<sequence length="237" mass="26331">MYDDSQDGETSLGRQAYQALRRALRDRAITPRRFYSETEFAELLGVSRTPVREALKALERDGVVIAARRRGYRIREFTDAEIDEIVALREQLEVLVVRTLATNHTPADLAPLADTLRRQDEDTAGKHMFALDEEFHLSAAELAGLHRTRTMLEGLRSVTAAATAGVVIPYEATAQRIAEHHQIFTAISEGDPDKAAQLMCAHIRASDQRFRQAIREAAAAGPMIKPLSRDRPSSALG</sequence>
<protein>
    <submittedName>
        <fullName evidence="5">GntR family transcriptional regulator</fullName>
    </submittedName>
</protein>
<dbReference type="RefSeq" id="WP_344721178.1">
    <property type="nucleotide sequence ID" value="NZ_BAAAUS010000007.1"/>
</dbReference>
<reference evidence="6" key="1">
    <citation type="journal article" date="2019" name="Int. J. Syst. Evol. Microbiol.">
        <title>The Global Catalogue of Microorganisms (GCM) 10K type strain sequencing project: providing services to taxonomists for standard genome sequencing and annotation.</title>
        <authorList>
            <consortium name="The Broad Institute Genomics Platform"/>
            <consortium name="The Broad Institute Genome Sequencing Center for Infectious Disease"/>
            <person name="Wu L."/>
            <person name="Ma J."/>
        </authorList>
    </citation>
    <scope>NUCLEOTIDE SEQUENCE [LARGE SCALE GENOMIC DNA]</scope>
    <source>
        <strain evidence="6">CCM 7043</strain>
    </source>
</reference>
<dbReference type="Proteomes" id="UP001597114">
    <property type="component" value="Unassembled WGS sequence"/>
</dbReference>
<keyword evidence="3" id="KW-0804">Transcription</keyword>
<dbReference type="SUPFAM" id="SSF46785">
    <property type="entry name" value="Winged helix' DNA-binding domain"/>
    <property type="match status" value="1"/>
</dbReference>
<evidence type="ECO:0000313" key="6">
    <source>
        <dbReference type="Proteomes" id="UP001597114"/>
    </source>
</evidence>
<dbReference type="Gene3D" id="1.20.120.530">
    <property type="entry name" value="GntR ligand-binding domain-like"/>
    <property type="match status" value="1"/>
</dbReference>
<dbReference type="CDD" id="cd07377">
    <property type="entry name" value="WHTH_GntR"/>
    <property type="match status" value="1"/>
</dbReference>
<keyword evidence="1" id="KW-0805">Transcription regulation</keyword>
<dbReference type="PANTHER" id="PTHR43537">
    <property type="entry name" value="TRANSCRIPTIONAL REGULATOR, GNTR FAMILY"/>
    <property type="match status" value="1"/>
</dbReference>
<dbReference type="PROSITE" id="PS50949">
    <property type="entry name" value="HTH_GNTR"/>
    <property type="match status" value="1"/>
</dbReference>
<evidence type="ECO:0000259" key="4">
    <source>
        <dbReference type="PROSITE" id="PS50949"/>
    </source>
</evidence>
<evidence type="ECO:0000256" key="1">
    <source>
        <dbReference type="ARBA" id="ARBA00023015"/>
    </source>
</evidence>
<gene>
    <name evidence="5" type="ORF">ACFSJD_08805</name>
</gene>
<evidence type="ECO:0000313" key="5">
    <source>
        <dbReference type="EMBL" id="MFD1517584.1"/>
    </source>
</evidence>
<keyword evidence="2" id="KW-0238">DNA-binding</keyword>
<organism evidence="5 6">
    <name type="scientific">Pseudonocardia yunnanensis</name>
    <dbReference type="NCBI Taxonomy" id="58107"/>
    <lineage>
        <taxon>Bacteria</taxon>
        <taxon>Bacillati</taxon>
        <taxon>Actinomycetota</taxon>
        <taxon>Actinomycetes</taxon>
        <taxon>Pseudonocardiales</taxon>
        <taxon>Pseudonocardiaceae</taxon>
        <taxon>Pseudonocardia</taxon>
    </lineage>
</organism>
<dbReference type="Pfam" id="PF07729">
    <property type="entry name" value="FCD"/>
    <property type="match status" value="1"/>
</dbReference>
<dbReference type="SMART" id="SM00345">
    <property type="entry name" value="HTH_GNTR"/>
    <property type="match status" value="1"/>
</dbReference>
<dbReference type="InterPro" id="IPR008920">
    <property type="entry name" value="TF_FadR/GntR_C"/>
</dbReference>
<dbReference type="SUPFAM" id="SSF48008">
    <property type="entry name" value="GntR ligand-binding domain-like"/>
    <property type="match status" value="1"/>
</dbReference>
<feature type="domain" description="HTH gntR-type" evidence="4">
    <location>
        <begin position="10"/>
        <end position="77"/>
    </location>
</feature>
<dbReference type="EMBL" id="JBHUCO010000009">
    <property type="protein sequence ID" value="MFD1517584.1"/>
    <property type="molecule type" value="Genomic_DNA"/>
</dbReference>
<dbReference type="Pfam" id="PF00392">
    <property type="entry name" value="GntR"/>
    <property type="match status" value="1"/>
</dbReference>
<evidence type="ECO:0000256" key="2">
    <source>
        <dbReference type="ARBA" id="ARBA00023125"/>
    </source>
</evidence>
<dbReference type="PRINTS" id="PR00035">
    <property type="entry name" value="HTHGNTR"/>
</dbReference>
<dbReference type="InterPro" id="IPR000524">
    <property type="entry name" value="Tscrpt_reg_HTH_GntR"/>
</dbReference>
<dbReference type="SMART" id="SM00895">
    <property type="entry name" value="FCD"/>
    <property type="match status" value="1"/>
</dbReference>
<keyword evidence="6" id="KW-1185">Reference proteome</keyword>
<dbReference type="InterPro" id="IPR036390">
    <property type="entry name" value="WH_DNA-bd_sf"/>
</dbReference>
<dbReference type="PANTHER" id="PTHR43537:SF24">
    <property type="entry name" value="GLUCONATE OPERON TRANSCRIPTIONAL REPRESSOR"/>
    <property type="match status" value="1"/>
</dbReference>
<dbReference type="Gene3D" id="1.10.10.10">
    <property type="entry name" value="Winged helix-like DNA-binding domain superfamily/Winged helix DNA-binding domain"/>
    <property type="match status" value="1"/>
</dbReference>
<dbReference type="InterPro" id="IPR036388">
    <property type="entry name" value="WH-like_DNA-bd_sf"/>
</dbReference>
<dbReference type="InterPro" id="IPR011711">
    <property type="entry name" value="GntR_C"/>
</dbReference>
<accession>A0ABW4EU27</accession>
<evidence type="ECO:0000256" key="3">
    <source>
        <dbReference type="ARBA" id="ARBA00023163"/>
    </source>
</evidence>